<sequence>MIIGFGFGSPLTSLLMLLATSLISYSIFKWIQSRKQNDDLDEEARREALRRYYREQRERARQMMQEYDLTDEEIERRIDEELKRKW</sequence>
<keyword evidence="2" id="KW-1133">Transmembrane helix</keyword>
<evidence type="ECO:0000313" key="3">
    <source>
        <dbReference type="EMBL" id="GIM47932.1"/>
    </source>
</evidence>
<feature type="transmembrane region" description="Helical" evidence="2">
    <location>
        <begin position="6"/>
        <end position="28"/>
    </location>
</feature>
<feature type="coiled-coil region" evidence="1">
    <location>
        <begin position="46"/>
        <end position="73"/>
    </location>
</feature>
<dbReference type="AlphaFoldDB" id="A0AAV4LJ99"/>
<keyword evidence="4" id="KW-1185">Reference proteome</keyword>
<organism evidence="3 4">
    <name type="scientific">Collibacillus ludicampi</name>
    <dbReference type="NCBI Taxonomy" id="2771369"/>
    <lineage>
        <taxon>Bacteria</taxon>
        <taxon>Bacillati</taxon>
        <taxon>Bacillota</taxon>
        <taxon>Bacilli</taxon>
        <taxon>Bacillales</taxon>
        <taxon>Alicyclobacillaceae</taxon>
        <taxon>Collibacillus</taxon>
    </lineage>
</organism>
<reference evidence="3" key="1">
    <citation type="journal article" date="2023" name="Int. J. Syst. Evol. Microbiol.">
        <title>Collibacillus ludicampi gen. nov., sp. nov., a new soil bacterium of the family Alicyclobacillaceae.</title>
        <authorList>
            <person name="Jojima T."/>
            <person name="Ioku Y."/>
            <person name="Fukuta Y."/>
            <person name="Shirasaka N."/>
            <person name="Matsumura Y."/>
            <person name="Mori M."/>
        </authorList>
    </citation>
    <scope>NUCLEOTIDE SEQUENCE</scope>
    <source>
        <strain evidence="3">TP075</strain>
    </source>
</reference>
<gene>
    <name evidence="3" type="ORF">DNHGIG_34810</name>
</gene>
<keyword evidence="2" id="KW-0812">Transmembrane</keyword>
<evidence type="ECO:0000256" key="1">
    <source>
        <dbReference type="SAM" id="Coils"/>
    </source>
</evidence>
<keyword evidence="2" id="KW-0472">Membrane</keyword>
<evidence type="ECO:0000313" key="4">
    <source>
        <dbReference type="Proteomes" id="UP001057291"/>
    </source>
</evidence>
<evidence type="ECO:0000256" key="2">
    <source>
        <dbReference type="SAM" id="Phobius"/>
    </source>
</evidence>
<dbReference type="RefSeq" id="WP_282200864.1">
    <property type="nucleotide sequence ID" value="NZ_BOQE01000001.1"/>
</dbReference>
<proteinExistence type="predicted"/>
<keyword evidence="1" id="KW-0175">Coiled coil</keyword>
<dbReference type="EMBL" id="BOQE01000001">
    <property type="protein sequence ID" value="GIM47932.1"/>
    <property type="molecule type" value="Genomic_DNA"/>
</dbReference>
<protein>
    <submittedName>
        <fullName evidence="3">Uncharacterized protein</fullName>
    </submittedName>
</protein>
<comment type="caution">
    <text evidence="3">The sequence shown here is derived from an EMBL/GenBank/DDBJ whole genome shotgun (WGS) entry which is preliminary data.</text>
</comment>
<name>A0AAV4LJ99_9BACL</name>
<accession>A0AAV4LJ99</accession>
<dbReference type="Proteomes" id="UP001057291">
    <property type="component" value="Unassembled WGS sequence"/>
</dbReference>